<keyword evidence="1" id="KW-0732">Signal</keyword>
<dbReference type="RefSeq" id="WP_187465042.1">
    <property type="nucleotide sequence ID" value="NZ_JACSIT010000040.1"/>
</dbReference>
<dbReference type="EMBL" id="JACSIT010000040">
    <property type="protein sequence ID" value="MBC6992914.1"/>
    <property type="molecule type" value="Genomic_DNA"/>
</dbReference>
<keyword evidence="3" id="KW-1185">Reference proteome</keyword>
<feature type="signal peptide" evidence="1">
    <location>
        <begin position="1"/>
        <end position="23"/>
    </location>
</feature>
<evidence type="ECO:0000313" key="3">
    <source>
        <dbReference type="Proteomes" id="UP000650081"/>
    </source>
</evidence>
<dbReference type="Proteomes" id="UP000650081">
    <property type="component" value="Unassembled WGS sequence"/>
</dbReference>
<protein>
    <recommendedName>
        <fullName evidence="4">Calcineurin-like phosphoesterase domain-containing protein</fullName>
    </recommendedName>
</protein>
<accession>A0A923PKD9</accession>
<name>A0A923PKD9_9BACT</name>
<evidence type="ECO:0008006" key="4">
    <source>
        <dbReference type="Google" id="ProtNLM"/>
    </source>
</evidence>
<proteinExistence type="predicted"/>
<gene>
    <name evidence="2" type="ORF">H9S92_01945</name>
</gene>
<sequence>MHSLPFFRRTALLLFLSGLLLHCADYRIHEAPIEGLTSEAPPRGTLEYSTFMVGDLGYDFDRGLTTLDAMVKAMSSAPENSSLLLLGDITGPEGLRKKNSPEREHLLAILQRLGQVAGPVYYTPGENELGQESNFGRLKRLEKFLEEEAGDKVRMMPNNECSGPDDEELFDRVGLIGVNSAWFLADWSMDQEVSEGCDYTNRDAMLFALTDEIKGYRGQVKIVMMHHPLQSNGNRGGQYSLRQHLFPLADVIPGAYLPLPVVGSVIRGIQGVSGGPNDVGNLLYQDMVRSIKSGIDDEINVIFVSGHEHNLMLAHEKEYVKITAGSGSVRGPARGGNDANFAYGEIGYSRLDFFDSGEVHVGFYTVDENGQEQKVFYRRIIADRFLPSDDGIEEVDIEVVNEDTVKAVVYELGARDKSGLIKAALGEHYRPLYYVPVQVPVLNIDTLFGGLKPYRRGGGMTTMSLHSRAADGHLYQLRSVRKNPSQLLPSMLEESFAADLARDQFTSIHPFAPLTLPPLQRRLGLLGADPKLYYIPKQPGLGDFNTNFGGEMYWLEQRPDEDWSGTSFFGGSKDIISNSKVREEITYDWKHYADYKNYARARLFDMLIGDWDRHRDQWRWSSFEEEDGRTRYVPIARDRDQVYSNYDGGLLTVARVFLAEARKLRPFDEKLDKVKWRAMNGKWNDRVFLNEITKEEMLVEARTIQATLTDEAIDEAMDLFPAEVKAYSLEQEKIGEKLKQRRAQLESLALDYYANLAEKVNVLGTDKNDVIHATGLENGDLHVEVFDASKEGEVDEKYYGRIFHVGETKEVVVYGLDGKDRFRTQGPPSSIRLRLVGGNDKDEIVADGRLRAMAYDEKEGMKFSGNTGTIADRRSDRFPELNQYDFEEYYPDYTTPIPAFGFNVDDGLFFGLGFSRTNHGFRADPYKTRHAALATYSSNEFFKFSYTGTYNDFFSRQADLVLDAHYYTPGYVANFFGLGNEGPGQPEEGEIEGVGEDEELEYNRARREEIMLRPTLRFRGKRNRTVFSVAPFYHAFDLDDDTPDYALILNTPGIPARVFDNQPFGGLLAQLESNNVAIPLLADNGVKYDLFAQQSWNLKDEGRSTFKYGGNLTVYKMLTKVINVASRIGFEHNDGQPEYYQLASMGGRTNYRAARADRYRGNTLFYQNIDLRFMGFNFGKGEAPTVGGFILGLDYGRVWLKGEDSEKWHVGYGGGIWLAPLGATIVSLTYFRDSDQARVAVAAGWPF</sequence>
<comment type="caution">
    <text evidence="2">The sequence shown here is derived from an EMBL/GenBank/DDBJ whole genome shotgun (WGS) entry which is preliminary data.</text>
</comment>
<evidence type="ECO:0000313" key="2">
    <source>
        <dbReference type="EMBL" id="MBC6992914.1"/>
    </source>
</evidence>
<dbReference type="Gene3D" id="3.60.21.10">
    <property type="match status" value="1"/>
</dbReference>
<dbReference type="SUPFAM" id="SSF56300">
    <property type="entry name" value="Metallo-dependent phosphatases"/>
    <property type="match status" value="1"/>
</dbReference>
<reference evidence="2" key="1">
    <citation type="submission" date="2020-08" db="EMBL/GenBank/DDBJ databases">
        <title>Lewinella bacteria from marine environments.</title>
        <authorList>
            <person name="Zhong Y."/>
        </authorList>
    </citation>
    <scope>NUCLEOTIDE SEQUENCE</scope>
    <source>
        <strain evidence="2">KCTC 42187</strain>
    </source>
</reference>
<organism evidence="2 3">
    <name type="scientific">Neolewinella lacunae</name>
    <dbReference type="NCBI Taxonomy" id="1517758"/>
    <lineage>
        <taxon>Bacteria</taxon>
        <taxon>Pseudomonadati</taxon>
        <taxon>Bacteroidota</taxon>
        <taxon>Saprospiria</taxon>
        <taxon>Saprospirales</taxon>
        <taxon>Lewinellaceae</taxon>
        <taxon>Neolewinella</taxon>
    </lineage>
</organism>
<feature type="chain" id="PRO_5036859146" description="Calcineurin-like phosphoesterase domain-containing protein" evidence="1">
    <location>
        <begin position="24"/>
        <end position="1247"/>
    </location>
</feature>
<dbReference type="InterPro" id="IPR029052">
    <property type="entry name" value="Metallo-depent_PP-like"/>
</dbReference>
<dbReference type="AlphaFoldDB" id="A0A923PKD9"/>
<evidence type="ECO:0000256" key="1">
    <source>
        <dbReference type="SAM" id="SignalP"/>
    </source>
</evidence>